<evidence type="ECO:0000256" key="1">
    <source>
        <dbReference type="ARBA" id="ARBA00022801"/>
    </source>
</evidence>
<name>A0A160VB93_9ZZZZ</name>
<dbReference type="Gene3D" id="3.90.245.10">
    <property type="entry name" value="Ribonucleoside hydrolase-like"/>
    <property type="match status" value="1"/>
</dbReference>
<dbReference type="GO" id="GO:0005829">
    <property type="term" value="C:cytosol"/>
    <property type="evidence" value="ECO:0007669"/>
    <property type="project" value="TreeGrafter"/>
</dbReference>
<dbReference type="SUPFAM" id="SSF53590">
    <property type="entry name" value="Nucleoside hydrolase"/>
    <property type="match status" value="1"/>
</dbReference>
<organism evidence="4">
    <name type="scientific">hydrothermal vent metagenome</name>
    <dbReference type="NCBI Taxonomy" id="652676"/>
    <lineage>
        <taxon>unclassified sequences</taxon>
        <taxon>metagenomes</taxon>
        <taxon>ecological metagenomes</taxon>
    </lineage>
</organism>
<dbReference type="PANTHER" id="PTHR12304">
    <property type="entry name" value="INOSINE-URIDINE PREFERRING NUCLEOSIDE HYDROLASE"/>
    <property type="match status" value="1"/>
</dbReference>
<dbReference type="EC" id="3.2.2.1" evidence="4"/>
<dbReference type="GO" id="GO:0045437">
    <property type="term" value="F:uridine nucleosidase activity"/>
    <property type="evidence" value="ECO:0007669"/>
    <property type="project" value="UniProtKB-ARBA"/>
</dbReference>
<sequence>MTQQIQFIIDTDPGVDDAIAILMAMASSEIEILGLTTVGGNVPLARATRNALSLLQAASRSDIPVAKGASRPLRGKFAYAPYFHGPSGLSQRLPDPANGPVEDGAVKFLYDQLTGERGEAVLVALGPLTNLAVLLRERPIALEQAKQIVVMGGAVNTPGNVTPEAEFNFYCDPVAADIVLSSRLPITMVDLAACRQVKIGREQALGLKSATPLGRLMLDMLQGWFHRELSREEFEFCDPLAMAIALHPAIATTTKVDLDVGIEKGELLGATSETGGPGEITLTQDVDSSRFFALFGRLFELR</sequence>
<dbReference type="PANTHER" id="PTHR12304:SF4">
    <property type="entry name" value="URIDINE NUCLEOSIDASE"/>
    <property type="match status" value="1"/>
</dbReference>
<dbReference type="InterPro" id="IPR001910">
    <property type="entry name" value="Inosine/uridine_hydrolase_dom"/>
</dbReference>
<dbReference type="GO" id="GO:0008477">
    <property type="term" value="F:purine nucleosidase activity"/>
    <property type="evidence" value="ECO:0007669"/>
    <property type="project" value="UniProtKB-EC"/>
</dbReference>
<protein>
    <submittedName>
        <fullName evidence="4">Inosine-uridine preferring nucleoside hydrolase</fullName>
        <ecNumber evidence="4">3.2.2.1</ecNumber>
    </submittedName>
</protein>
<evidence type="ECO:0000256" key="2">
    <source>
        <dbReference type="ARBA" id="ARBA00023295"/>
    </source>
</evidence>
<dbReference type="PROSITE" id="PS01247">
    <property type="entry name" value="IUNH"/>
    <property type="match status" value="1"/>
</dbReference>
<evidence type="ECO:0000313" key="4">
    <source>
        <dbReference type="EMBL" id="CUV03419.1"/>
    </source>
</evidence>
<dbReference type="EMBL" id="FAXA01000411">
    <property type="protein sequence ID" value="CUV03419.1"/>
    <property type="molecule type" value="Genomic_DNA"/>
</dbReference>
<dbReference type="InterPro" id="IPR023186">
    <property type="entry name" value="IUNH"/>
</dbReference>
<gene>
    <name evidence="4" type="ORF">MGWOODY_Clf2373</name>
</gene>
<dbReference type="InterPro" id="IPR036452">
    <property type="entry name" value="Ribo_hydro-like"/>
</dbReference>
<reference evidence="4" key="1">
    <citation type="submission" date="2015-10" db="EMBL/GenBank/DDBJ databases">
        <authorList>
            <person name="Gilbert D.G."/>
        </authorList>
    </citation>
    <scope>NUCLEOTIDE SEQUENCE</scope>
</reference>
<proteinExistence type="predicted"/>
<evidence type="ECO:0000259" key="3">
    <source>
        <dbReference type="Pfam" id="PF01156"/>
    </source>
</evidence>
<dbReference type="AlphaFoldDB" id="A0A160VB93"/>
<feature type="domain" description="Inosine/uridine-preferring nucleoside hydrolase" evidence="3">
    <location>
        <begin position="8"/>
        <end position="292"/>
    </location>
</feature>
<keyword evidence="2 4" id="KW-0326">Glycosidase</keyword>
<keyword evidence="1 4" id="KW-0378">Hydrolase</keyword>
<dbReference type="Pfam" id="PF01156">
    <property type="entry name" value="IU_nuc_hydro"/>
    <property type="match status" value="1"/>
</dbReference>
<dbReference type="GO" id="GO:0006152">
    <property type="term" value="P:purine nucleoside catabolic process"/>
    <property type="evidence" value="ECO:0007669"/>
    <property type="project" value="TreeGrafter"/>
</dbReference>
<accession>A0A160VB93</accession>
<dbReference type="InterPro" id="IPR015910">
    <property type="entry name" value="I/U_nuclsd_hydro_CS"/>
</dbReference>